<organism evidence="2 3">
    <name type="scientific">Actinopolyspora erythraea</name>
    <dbReference type="NCBI Taxonomy" id="414996"/>
    <lineage>
        <taxon>Bacteria</taxon>
        <taxon>Bacillati</taxon>
        <taxon>Actinomycetota</taxon>
        <taxon>Actinomycetes</taxon>
        <taxon>Actinopolysporales</taxon>
        <taxon>Actinopolysporaceae</taxon>
        <taxon>Actinopolyspora</taxon>
    </lineage>
</organism>
<gene>
    <name evidence="2" type="ORF">CDG81_12380</name>
</gene>
<feature type="compositionally biased region" description="Acidic residues" evidence="1">
    <location>
        <begin position="293"/>
        <end position="307"/>
    </location>
</feature>
<dbReference type="Proteomes" id="UP000215043">
    <property type="component" value="Chromosome"/>
</dbReference>
<dbReference type="AlphaFoldDB" id="A0A223RSX1"/>
<name>A0A223RSX1_9ACTN</name>
<proteinExistence type="predicted"/>
<evidence type="ECO:0000256" key="1">
    <source>
        <dbReference type="SAM" id="MobiDB-lite"/>
    </source>
</evidence>
<dbReference type="KEGG" id="aey:CDG81_12380"/>
<protein>
    <submittedName>
        <fullName evidence="2">Uncharacterized protein</fullName>
    </submittedName>
</protein>
<feature type="region of interest" description="Disordered" evidence="1">
    <location>
        <begin position="291"/>
        <end position="341"/>
    </location>
</feature>
<evidence type="ECO:0000313" key="2">
    <source>
        <dbReference type="EMBL" id="ASU78950.1"/>
    </source>
</evidence>
<sequence>MEGKRVDFDQVFHGLKSSGMVRFDGSDELAARVEQEIVRQRKDRKFGGAWKTPTSLGLTSQESLCTSPADVLLNIGVATALFDGSPFAEVARHWAQVRYCGTLRRKEGRLALSEAGNRVVHHHKVAQSEYLGIGFSLVVVREVLRRRYPDWTFSPVDVDYAFRYGGVAGLGEVNQYTDSRPDYFLVGRRTKGGGGLKLVVLECKGTHQGTGHAVEQLAKACKQVASVEVGGRSPDGLMVATLLQASGIESKVIDPPGDSDLWQGSAQDMDDLLNERPGPPPGEFEIREVGAEAAEEPDSEPDSESEPETVAGVEPEGRADSEVGPPPEEGDSGERPARSMVVNVPERLRTWFSKMLANANAASALLFAGAGDAAARYLKDSGGSTIPMNFHEEEGLRSSLRSFELPNGMSILGTRYSTGLPGGRTLEIHKGIEKNLYRELEAGRLAGFMRGAHEIAEERSRSFPRDPRQSVALGNDGTVLWMRVTE</sequence>
<evidence type="ECO:0000313" key="3">
    <source>
        <dbReference type="Proteomes" id="UP000215043"/>
    </source>
</evidence>
<dbReference type="EMBL" id="CP022752">
    <property type="protein sequence ID" value="ASU78950.1"/>
    <property type="molecule type" value="Genomic_DNA"/>
</dbReference>
<reference evidence="2 3" key="1">
    <citation type="submission" date="2017-08" db="EMBL/GenBank/DDBJ databases">
        <title>The complete genome sequence of moderately halophilic actinomycete Actinopolyspora erythraea YIM 90600, the producer of novel erythromycin, novel actinopolysporins A-C and tubercidin.</title>
        <authorList>
            <person name="Yin M."/>
            <person name="Tang S."/>
        </authorList>
    </citation>
    <scope>NUCLEOTIDE SEQUENCE [LARGE SCALE GENOMIC DNA]</scope>
    <source>
        <strain evidence="2 3">YIM 90600</strain>
    </source>
</reference>
<accession>A0A223RSX1</accession>